<evidence type="ECO:0000313" key="2">
    <source>
        <dbReference type="EMBL" id="KAH3726970.1"/>
    </source>
</evidence>
<gene>
    <name evidence="2" type="ORF">DPMN_052870</name>
</gene>
<accession>A0A9D4HQ83</accession>
<dbReference type="Proteomes" id="UP000828390">
    <property type="component" value="Unassembled WGS sequence"/>
</dbReference>
<dbReference type="EMBL" id="JAIWYP010000012">
    <property type="protein sequence ID" value="KAH3726970.1"/>
    <property type="molecule type" value="Genomic_DNA"/>
</dbReference>
<keyword evidence="3" id="KW-1185">Reference proteome</keyword>
<evidence type="ECO:0000313" key="3">
    <source>
        <dbReference type="Proteomes" id="UP000828390"/>
    </source>
</evidence>
<proteinExistence type="predicted"/>
<reference evidence="2" key="2">
    <citation type="submission" date="2020-11" db="EMBL/GenBank/DDBJ databases">
        <authorList>
            <person name="McCartney M.A."/>
            <person name="Auch B."/>
            <person name="Kono T."/>
            <person name="Mallez S."/>
            <person name="Becker A."/>
            <person name="Gohl D.M."/>
            <person name="Silverstein K.A.T."/>
            <person name="Koren S."/>
            <person name="Bechman K.B."/>
            <person name="Herman A."/>
            <person name="Abrahante J.E."/>
            <person name="Garbe J."/>
        </authorList>
    </citation>
    <scope>NUCLEOTIDE SEQUENCE</scope>
    <source>
        <strain evidence="2">Duluth1</strain>
        <tissue evidence="2">Whole animal</tissue>
    </source>
</reference>
<name>A0A9D4HQ83_DREPO</name>
<dbReference type="AlphaFoldDB" id="A0A9D4HQ83"/>
<sequence length="90" mass="10201">MVITPDRLVWSGFPNTRPHKKIEKSFRNRTSFVTPLGFTHNAASGAEIPRNLKKTLDRLPYSHAQASVTHNQTKRSIKRFDGNATVERAV</sequence>
<protein>
    <submittedName>
        <fullName evidence="2">Uncharacterized protein</fullName>
    </submittedName>
</protein>
<organism evidence="2 3">
    <name type="scientific">Dreissena polymorpha</name>
    <name type="common">Zebra mussel</name>
    <name type="synonym">Mytilus polymorpha</name>
    <dbReference type="NCBI Taxonomy" id="45954"/>
    <lineage>
        <taxon>Eukaryota</taxon>
        <taxon>Metazoa</taxon>
        <taxon>Spiralia</taxon>
        <taxon>Lophotrochozoa</taxon>
        <taxon>Mollusca</taxon>
        <taxon>Bivalvia</taxon>
        <taxon>Autobranchia</taxon>
        <taxon>Heteroconchia</taxon>
        <taxon>Euheterodonta</taxon>
        <taxon>Imparidentia</taxon>
        <taxon>Neoheterodontei</taxon>
        <taxon>Myida</taxon>
        <taxon>Dreissenoidea</taxon>
        <taxon>Dreissenidae</taxon>
        <taxon>Dreissena</taxon>
    </lineage>
</organism>
<feature type="region of interest" description="Disordered" evidence="1">
    <location>
        <begin position="66"/>
        <end position="90"/>
    </location>
</feature>
<evidence type="ECO:0000256" key="1">
    <source>
        <dbReference type="SAM" id="MobiDB-lite"/>
    </source>
</evidence>
<reference evidence="2" key="1">
    <citation type="journal article" date="2019" name="bioRxiv">
        <title>The Genome of the Zebra Mussel, Dreissena polymorpha: A Resource for Invasive Species Research.</title>
        <authorList>
            <person name="McCartney M.A."/>
            <person name="Auch B."/>
            <person name="Kono T."/>
            <person name="Mallez S."/>
            <person name="Zhang Y."/>
            <person name="Obille A."/>
            <person name="Becker A."/>
            <person name="Abrahante J.E."/>
            <person name="Garbe J."/>
            <person name="Badalamenti J.P."/>
            <person name="Herman A."/>
            <person name="Mangelson H."/>
            <person name="Liachko I."/>
            <person name="Sullivan S."/>
            <person name="Sone E.D."/>
            <person name="Koren S."/>
            <person name="Silverstein K.A.T."/>
            <person name="Beckman K.B."/>
            <person name="Gohl D.M."/>
        </authorList>
    </citation>
    <scope>NUCLEOTIDE SEQUENCE</scope>
    <source>
        <strain evidence="2">Duluth1</strain>
        <tissue evidence="2">Whole animal</tissue>
    </source>
</reference>
<comment type="caution">
    <text evidence="2">The sequence shown here is derived from an EMBL/GenBank/DDBJ whole genome shotgun (WGS) entry which is preliminary data.</text>
</comment>